<evidence type="ECO:0000256" key="1">
    <source>
        <dbReference type="ARBA" id="ARBA00023125"/>
    </source>
</evidence>
<dbReference type="Pfam" id="PF16900">
    <property type="entry name" value="REPA_OB_2"/>
    <property type="match status" value="1"/>
</dbReference>
<reference evidence="4 5" key="1">
    <citation type="journal article" date="2019" name="Sci. Rep.">
        <title>A high-quality genome of Eragrostis curvula grass provides insights into Poaceae evolution and supports new strategies to enhance forage quality.</title>
        <authorList>
            <person name="Carballo J."/>
            <person name="Santos B.A.C.M."/>
            <person name="Zappacosta D."/>
            <person name="Garbus I."/>
            <person name="Selva J.P."/>
            <person name="Gallo C.A."/>
            <person name="Diaz A."/>
            <person name="Albertini E."/>
            <person name="Caccamo M."/>
            <person name="Echenique V."/>
        </authorList>
    </citation>
    <scope>NUCLEOTIDE SEQUENCE [LARGE SCALE GENOMIC DNA]</scope>
    <source>
        <strain evidence="5">cv. Victoria</strain>
        <tissue evidence="4">Leaf</tissue>
    </source>
</reference>
<sequence length="421" mass="46047">MITEVSDVETVHLTNQPGPTNRRALTLRDASNYELKLFMYGQRASEFDGDEVIHLGQQEPVIAIFVGLLVKPYHGGTSLSANSACRWYINLDLPEINSFVNGLDNVFQPVVRINPVGAAQAAQEPLPEPELKELAELAAISPYDFPRQGFRSIVTVSRINDRASWFFPSCNRCNKKCLPEGSGFRYKICLFATDGTAEAEFVFFGDVGRRLVRKEIKHLMRSVGDSGDMPSEIATLVGQKYQLSFTVTSRSFQRMERSYQVKQIVCGYGRQTTIPALRPPPPRDDMPGSSSTSIALPATSAAQLTLATAPPAPQLTAVITTTQINDSTPPPPQVSPSQTTVAAEKQTLQTQPADIKDKRARRRLFKDTGSSDQTTDSLVDDDLADELTDDEAAGNKDDVSTDPIAPKGTKKAAPAKKSKKN</sequence>
<proteinExistence type="predicted"/>
<dbReference type="PANTHER" id="PTHR47165:SF4">
    <property type="entry name" value="OS03G0429900 PROTEIN"/>
    <property type="match status" value="1"/>
</dbReference>
<dbReference type="AlphaFoldDB" id="A0A5J9W760"/>
<protein>
    <recommendedName>
        <fullName evidence="3">Replication protein A OB domain-containing protein</fullName>
    </recommendedName>
</protein>
<feature type="compositionally biased region" description="Polar residues" evidence="2">
    <location>
        <begin position="368"/>
        <end position="377"/>
    </location>
</feature>
<dbReference type="Gramene" id="TVU43796">
    <property type="protein sequence ID" value="TVU43796"/>
    <property type="gene ID" value="EJB05_10291"/>
</dbReference>
<dbReference type="PANTHER" id="PTHR47165">
    <property type="entry name" value="OS03G0429900 PROTEIN"/>
    <property type="match status" value="1"/>
</dbReference>
<dbReference type="InterPro" id="IPR012340">
    <property type="entry name" value="NA-bd_OB-fold"/>
</dbReference>
<dbReference type="GO" id="GO:0003677">
    <property type="term" value="F:DNA binding"/>
    <property type="evidence" value="ECO:0007669"/>
    <property type="project" value="UniProtKB-KW"/>
</dbReference>
<evidence type="ECO:0000313" key="5">
    <source>
        <dbReference type="Proteomes" id="UP000324897"/>
    </source>
</evidence>
<organism evidence="4 5">
    <name type="scientific">Eragrostis curvula</name>
    <name type="common">weeping love grass</name>
    <dbReference type="NCBI Taxonomy" id="38414"/>
    <lineage>
        <taxon>Eukaryota</taxon>
        <taxon>Viridiplantae</taxon>
        <taxon>Streptophyta</taxon>
        <taxon>Embryophyta</taxon>
        <taxon>Tracheophyta</taxon>
        <taxon>Spermatophyta</taxon>
        <taxon>Magnoliopsida</taxon>
        <taxon>Liliopsida</taxon>
        <taxon>Poales</taxon>
        <taxon>Poaceae</taxon>
        <taxon>PACMAD clade</taxon>
        <taxon>Chloridoideae</taxon>
        <taxon>Eragrostideae</taxon>
        <taxon>Eragrostidinae</taxon>
        <taxon>Eragrostis</taxon>
    </lineage>
</organism>
<feature type="compositionally biased region" description="Acidic residues" evidence="2">
    <location>
        <begin position="378"/>
        <end position="392"/>
    </location>
</feature>
<dbReference type="EMBL" id="RWGY01000005">
    <property type="protein sequence ID" value="TVU43796.1"/>
    <property type="molecule type" value="Genomic_DNA"/>
</dbReference>
<feature type="region of interest" description="Disordered" evidence="2">
    <location>
        <begin position="272"/>
        <end position="293"/>
    </location>
</feature>
<dbReference type="Proteomes" id="UP000324897">
    <property type="component" value="Unassembled WGS sequence"/>
</dbReference>
<evidence type="ECO:0000313" key="4">
    <source>
        <dbReference type="EMBL" id="TVU43796.1"/>
    </source>
</evidence>
<dbReference type="SUPFAM" id="SSF50249">
    <property type="entry name" value="Nucleic acid-binding proteins"/>
    <property type="match status" value="2"/>
</dbReference>
<keyword evidence="1" id="KW-0238">DNA-binding</keyword>
<feature type="region of interest" description="Disordered" evidence="2">
    <location>
        <begin position="323"/>
        <end position="421"/>
    </location>
</feature>
<comment type="caution">
    <text evidence="4">The sequence shown here is derived from an EMBL/GenBank/DDBJ whole genome shotgun (WGS) entry which is preliminary data.</text>
</comment>
<feature type="domain" description="Replication protein A OB" evidence="3">
    <location>
        <begin position="2"/>
        <end position="88"/>
    </location>
</feature>
<feature type="compositionally biased region" description="Basic residues" evidence="2">
    <location>
        <begin position="408"/>
        <end position="421"/>
    </location>
</feature>
<evidence type="ECO:0000256" key="2">
    <source>
        <dbReference type="SAM" id="MobiDB-lite"/>
    </source>
</evidence>
<dbReference type="Gene3D" id="2.40.50.140">
    <property type="entry name" value="Nucleic acid-binding proteins"/>
    <property type="match status" value="2"/>
</dbReference>
<evidence type="ECO:0000259" key="3">
    <source>
        <dbReference type="Pfam" id="PF16900"/>
    </source>
</evidence>
<dbReference type="InterPro" id="IPR031657">
    <property type="entry name" value="REPA_OB_2"/>
</dbReference>
<gene>
    <name evidence="4" type="ORF">EJB05_10291</name>
</gene>
<keyword evidence="5" id="KW-1185">Reference proteome</keyword>
<dbReference type="OrthoDB" id="694146at2759"/>
<name>A0A5J9W760_9POAL</name>
<dbReference type="CDD" id="cd04481">
    <property type="entry name" value="RPA1_DBD_B_like"/>
    <property type="match status" value="1"/>
</dbReference>
<accession>A0A5J9W760</accession>